<evidence type="ECO:0000256" key="4">
    <source>
        <dbReference type="ARBA" id="ARBA00022737"/>
    </source>
</evidence>
<keyword evidence="7" id="KW-0411">Iron-sulfur</keyword>
<dbReference type="PANTHER" id="PTHR21496">
    <property type="entry name" value="FERREDOXIN-RELATED"/>
    <property type="match status" value="1"/>
</dbReference>
<evidence type="ECO:0000256" key="3">
    <source>
        <dbReference type="ARBA" id="ARBA00022723"/>
    </source>
</evidence>
<gene>
    <name evidence="10" type="ORF">VZT92_013459</name>
</gene>
<comment type="caution">
    <text evidence="10">The sequence shown here is derived from an EMBL/GenBank/DDBJ whole genome shotgun (WGS) entry which is preliminary data.</text>
</comment>
<organism evidence="10 11">
    <name type="scientific">Zoarces viviparus</name>
    <name type="common">Viviparous eelpout</name>
    <name type="synonym">Blennius viviparus</name>
    <dbReference type="NCBI Taxonomy" id="48416"/>
    <lineage>
        <taxon>Eukaryota</taxon>
        <taxon>Metazoa</taxon>
        <taxon>Chordata</taxon>
        <taxon>Craniata</taxon>
        <taxon>Vertebrata</taxon>
        <taxon>Euteleostomi</taxon>
        <taxon>Actinopterygii</taxon>
        <taxon>Neopterygii</taxon>
        <taxon>Teleostei</taxon>
        <taxon>Neoteleostei</taxon>
        <taxon>Acanthomorphata</taxon>
        <taxon>Eupercaria</taxon>
        <taxon>Perciformes</taxon>
        <taxon>Cottioidei</taxon>
        <taxon>Zoarcales</taxon>
        <taxon>Zoarcidae</taxon>
        <taxon>Zoarcinae</taxon>
        <taxon>Zoarces</taxon>
    </lineage>
</organism>
<accession>A0AAW1F4M5</accession>
<dbReference type="PANTHER" id="PTHR21496:SF18">
    <property type="entry name" value="RIESKE DOMAIN-CONTAINING PROTEIN"/>
    <property type="match status" value="1"/>
</dbReference>
<evidence type="ECO:0000313" key="10">
    <source>
        <dbReference type="EMBL" id="KAK9529360.1"/>
    </source>
</evidence>
<dbReference type="GO" id="GO:0046872">
    <property type="term" value="F:metal ion binding"/>
    <property type="evidence" value="ECO:0007669"/>
    <property type="project" value="UniProtKB-KW"/>
</dbReference>
<reference evidence="10 11" key="1">
    <citation type="journal article" date="2024" name="Genome Biol. Evol.">
        <title>Chromosome-level genome assembly of the viviparous eelpout Zoarces viviparus.</title>
        <authorList>
            <person name="Fuhrmann N."/>
            <person name="Brasseur M.V."/>
            <person name="Bakowski C.E."/>
            <person name="Podsiadlowski L."/>
            <person name="Prost S."/>
            <person name="Krehenwinkel H."/>
            <person name="Mayer C."/>
        </authorList>
    </citation>
    <scope>NUCLEOTIDE SEQUENCE [LARGE SCALE GENOMIC DNA]</scope>
    <source>
        <strain evidence="10">NO-MEL_2022_Ind0_liver</strain>
    </source>
</reference>
<feature type="domain" description="Rieske" evidence="9">
    <location>
        <begin position="44"/>
        <end position="143"/>
    </location>
</feature>
<dbReference type="Gene3D" id="2.102.10.10">
    <property type="entry name" value="Rieske [2Fe-2S] iron-sulphur domain"/>
    <property type="match status" value="1"/>
</dbReference>
<keyword evidence="1" id="KW-0597">Phosphoprotein</keyword>
<dbReference type="SUPFAM" id="SSF50022">
    <property type="entry name" value="ISP domain"/>
    <property type="match status" value="1"/>
</dbReference>
<sequence>MGRLYHTSRAVSSAVVQLDGGDTAAEFQAFHRAMEEEKQPTGAPHFVGKKEELIEAKRSFRTLEGRDILIIYHQSFFYAMDSYCYHAGGILQNGDIEEIAGKLCIICPNHKYKISLAKGEGMYKARDPQEKPPVHRWYSKGVKQRIHTVTETSGDVYVKLSEDTCWIESDFFQGEKGKVERDKAAAAEKKT</sequence>
<dbReference type="Proteomes" id="UP001488805">
    <property type="component" value="Unassembled WGS sequence"/>
</dbReference>
<name>A0AAW1F4M5_ZOAVI</name>
<evidence type="ECO:0000256" key="8">
    <source>
        <dbReference type="ARBA" id="ARBA00071952"/>
    </source>
</evidence>
<dbReference type="InterPro" id="IPR054716">
    <property type="entry name" value="Sol_Rieske_ferrdox_dom"/>
</dbReference>
<dbReference type="FunFam" id="2.102.10.10:FF:000009">
    <property type="entry name" value="Rieske Fe-S domain containing"/>
    <property type="match status" value="1"/>
</dbReference>
<keyword evidence="4" id="KW-0677">Repeat</keyword>
<dbReference type="AlphaFoldDB" id="A0AAW1F4M5"/>
<evidence type="ECO:0000256" key="6">
    <source>
        <dbReference type="ARBA" id="ARBA00023004"/>
    </source>
</evidence>
<dbReference type="InterPro" id="IPR017941">
    <property type="entry name" value="Rieske_2Fe-2S"/>
</dbReference>
<dbReference type="CDD" id="cd03467">
    <property type="entry name" value="Rieske"/>
    <property type="match status" value="1"/>
</dbReference>
<keyword evidence="11" id="KW-1185">Reference proteome</keyword>
<dbReference type="Pfam" id="PF22543">
    <property type="entry name" value="Rieske_4"/>
    <property type="match status" value="1"/>
</dbReference>
<dbReference type="GO" id="GO:0051537">
    <property type="term" value="F:2 iron, 2 sulfur cluster binding"/>
    <property type="evidence" value="ECO:0007669"/>
    <property type="project" value="UniProtKB-KW"/>
</dbReference>
<evidence type="ECO:0000256" key="1">
    <source>
        <dbReference type="ARBA" id="ARBA00022553"/>
    </source>
</evidence>
<evidence type="ECO:0000256" key="5">
    <source>
        <dbReference type="ARBA" id="ARBA00022990"/>
    </source>
</evidence>
<keyword evidence="3" id="KW-0479">Metal-binding</keyword>
<keyword evidence="5" id="KW-0007">Acetylation</keyword>
<evidence type="ECO:0000256" key="2">
    <source>
        <dbReference type="ARBA" id="ARBA00022714"/>
    </source>
</evidence>
<dbReference type="PROSITE" id="PS51296">
    <property type="entry name" value="RIESKE"/>
    <property type="match status" value="1"/>
</dbReference>
<proteinExistence type="predicted"/>
<evidence type="ECO:0000256" key="7">
    <source>
        <dbReference type="ARBA" id="ARBA00023014"/>
    </source>
</evidence>
<keyword evidence="6" id="KW-0408">Iron</keyword>
<keyword evidence="2" id="KW-0001">2Fe-2S</keyword>
<dbReference type="InterPro" id="IPR036922">
    <property type="entry name" value="Rieske_2Fe-2S_sf"/>
</dbReference>
<evidence type="ECO:0000259" key="9">
    <source>
        <dbReference type="PROSITE" id="PS51296"/>
    </source>
</evidence>
<dbReference type="EMBL" id="JBCEZU010000111">
    <property type="protein sequence ID" value="KAK9529360.1"/>
    <property type="molecule type" value="Genomic_DNA"/>
</dbReference>
<evidence type="ECO:0000313" key="11">
    <source>
        <dbReference type="Proteomes" id="UP001488805"/>
    </source>
</evidence>
<protein>
    <recommendedName>
        <fullName evidence="8 9">Rieske domain-containing protein</fullName>
    </recommendedName>
</protein>